<comment type="caution">
    <text evidence="1">The sequence shown here is derived from an EMBL/GenBank/DDBJ whole genome shotgun (WGS) entry which is preliminary data.</text>
</comment>
<organism evidence="1 2">
    <name type="scientific">Smallanthus sonchifolius</name>
    <dbReference type="NCBI Taxonomy" id="185202"/>
    <lineage>
        <taxon>Eukaryota</taxon>
        <taxon>Viridiplantae</taxon>
        <taxon>Streptophyta</taxon>
        <taxon>Embryophyta</taxon>
        <taxon>Tracheophyta</taxon>
        <taxon>Spermatophyta</taxon>
        <taxon>Magnoliopsida</taxon>
        <taxon>eudicotyledons</taxon>
        <taxon>Gunneridae</taxon>
        <taxon>Pentapetalae</taxon>
        <taxon>asterids</taxon>
        <taxon>campanulids</taxon>
        <taxon>Asterales</taxon>
        <taxon>Asteraceae</taxon>
        <taxon>Asteroideae</taxon>
        <taxon>Heliantheae alliance</taxon>
        <taxon>Millerieae</taxon>
        <taxon>Smallanthus</taxon>
    </lineage>
</organism>
<gene>
    <name evidence="1" type="ORF">L1987_34833</name>
</gene>
<reference evidence="1 2" key="2">
    <citation type="journal article" date="2022" name="Mol. Ecol. Resour.">
        <title>The genomes of chicory, endive, great burdock and yacon provide insights into Asteraceae paleo-polyploidization history and plant inulin production.</title>
        <authorList>
            <person name="Fan W."/>
            <person name="Wang S."/>
            <person name="Wang H."/>
            <person name="Wang A."/>
            <person name="Jiang F."/>
            <person name="Liu H."/>
            <person name="Zhao H."/>
            <person name="Xu D."/>
            <person name="Zhang Y."/>
        </authorList>
    </citation>
    <scope>NUCLEOTIDE SEQUENCE [LARGE SCALE GENOMIC DNA]</scope>
    <source>
        <strain evidence="2">cv. Yunnan</strain>
        <tissue evidence="1">Leaves</tissue>
    </source>
</reference>
<keyword evidence="2" id="KW-1185">Reference proteome</keyword>
<dbReference type="Proteomes" id="UP001056120">
    <property type="component" value="Linkage Group LG11"/>
</dbReference>
<dbReference type="EMBL" id="CM042028">
    <property type="protein sequence ID" value="KAI3799534.1"/>
    <property type="molecule type" value="Genomic_DNA"/>
</dbReference>
<reference evidence="2" key="1">
    <citation type="journal article" date="2022" name="Mol. Ecol. Resour.">
        <title>The genomes of chicory, endive, great burdock and yacon provide insights into Asteraceae palaeo-polyploidization history and plant inulin production.</title>
        <authorList>
            <person name="Fan W."/>
            <person name="Wang S."/>
            <person name="Wang H."/>
            <person name="Wang A."/>
            <person name="Jiang F."/>
            <person name="Liu H."/>
            <person name="Zhao H."/>
            <person name="Xu D."/>
            <person name="Zhang Y."/>
        </authorList>
    </citation>
    <scope>NUCLEOTIDE SEQUENCE [LARGE SCALE GENOMIC DNA]</scope>
    <source>
        <strain evidence="2">cv. Yunnan</strain>
    </source>
</reference>
<evidence type="ECO:0000313" key="1">
    <source>
        <dbReference type="EMBL" id="KAI3799534.1"/>
    </source>
</evidence>
<accession>A0ACB9HUY7</accession>
<sequence length="68" mass="7628">MMVVAAGMRAALVTDDDGGVNFGDRRPFSGCFRLHPALSISKYNLFAILEQKNAYERMMELVEDQKVC</sequence>
<proteinExistence type="predicted"/>
<name>A0ACB9HUY7_9ASTR</name>
<evidence type="ECO:0000313" key="2">
    <source>
        <dbReference type="Proteomes" id="UP001056120"/>
    </source>
</evidence>
<protein>
    <submittedName>
        <fullName evidence="1">Uncharacterized protein</fullName>
    </submittedName>
</protein>